<dbReference type="InterPro" id="IPR002734">
    <property type="entry name" value="RibDG_C"/>
</dbReference>
<dbReference type="Gene3D" id="3.40.430.10">
    <property type="entry name" value="Dihydrofolate Reductase, subunit A"/>
    <property type="match status" value="1"/>
</dbReference>
<dbReference type="GO" id="GO:0009231">
    <property type="term" value="P:riboflavin biosynthetic process"/>
    <property type="evidence" value="ECO:0007669"/>
    <property type="project" value="InterPro"/>
</dbReference>
<comment type="caution">
    <text evidence="2">The sequence shown here is derived from an EMBL/GenBank/DDBJ whole genome shotgun (WGS) entry which is preliminary data.</text>
</comment>
<dbReference type="PANTHER" id="PTHR38011">
    <property type="entry name" value="DIHYDROFOLATE REDUCTASE FAMILY PROTEIN (AFU_ORTHOLOGUE AFUA_8G06820)"/>
    <property type="match status" value="1"/>
</dbReference>
<dbReference type="Pfam" id="PF01872">
    <property type="entry name" value="RibD_C"/>
    <property type="match status" value="1"/>
</dbReference>
<evidence type="ECO:0000313" key="2">
    <source>
        <dbReference type="EMBL" id="RVX40318.1"/>
    </source>
</evidence>
<dbReference type="PANTHER" id="PTHR38011:SF2">
    <property type="entry name" value="BIFUNCTIONAL DEAMINASE-REDUCTASE DOMAIN PROTEIN"/>
    <property type="match status" value="1"/>
</dbReference>
<keyword evidence="3" id="KW-1185">Reference proteome</keyword>
<protein>
    <submittedName>
        <fullName evidence="2">Dihydrofolate reductase</fullName>
    </submittedName>
</protein>
<name>A0A438M4F0_9ACTN</name>
<dbReference type="RefSeq" id="WP_127932721.1">
    <property type="nucleotide sequence ID" value="NZ_SAUN01000001.1"/>
</dbReference>
<feature type="domain" description="Bacterial bifunctional deaminase-reductase C-terminal" evidence="1">
    <location>
        <begin position="3"/>
        <end position="176"/>
    </location>
</feature>
<evidence type="ECO:0000259" key="1">
    <source>
        <dbReference type="Pfam" id="PF01872"/>
    </source>
</evidence>
<organism evidence="2 3">
    <name type="scientific">Nonomuraea polychroma</name>
    <dbReference type="NCBI Taxonomy" id="46176"/>
    <lineage>
        <taxon>Bacteria</taxon>
        <taxon>Bacillati</taxon>
        <taxon>Actinomycetota</taxon>
        <taxon>Actinomycetes</taxon>
        <taxon>Streptosporangiales</taxon>
        <taxon>Streptosporangiaceae</taxon>
        <taxon>Nonomuraea</taxon>
    </lineage>
</organism>
<evidence type="ECO:0000313" key="3">
    <source>
        <dbReference type="Proteomes" id="UP000284824"/>
    </source>
</evidence>
<dbReference type="EMBL" id="SAUN01000001">
    <property type="protein sequence ID" value="RVX40318.1"/>
    <property type="molecule type" value="Genomic_DNA"/>
</dbReference>
<dbReference type="InterPro" id="IPR024072">
    <property type="entry name" value="DHFR-like_dom_sf"/>
</dbReference>
<dbReference type="InterPro" id="IPR050765">
    <property type="entry name" value="Riboflavin_Biosynth_HTPR"/>
</dbReference>
<accession>A0A438M4F0</accession>
<dbReference type="GO" id="GO:0008703">
    <property type="term" value="F:5-amino-6-(5-phosphoribosylamino)uracil reductase activity"/>
    <property type="evidence" value="ECO:0007669"/>
    <property type="project" value="InterPro"/>
</dbReference>
<dbReference type="Proteomes" id="UP000284824">
    <property type="component" value="Unassembled WGS sequence"/>
</dbReference>
<proteinExistence type="predicted"/>
<gene>
    <name evidence="2" type="ORF">EDD27_2723</name>
</gene>
<dbReference type="OrthoDB" id="7342392at2"/>
<dbReference type="AlphaFoldDB" id="A0A438M4F0"/>
<reference evidence="2 3" key="1">
    <citation type="submission" date="2019-01" db="EMBL/GenBank/DDBJ databases">
        <title>Sequencing the genomes of 1000 actinobacteria strains.</title>
        <authorList>
            <person name="Klenk H.-P."/>
        </authorList>
    </citation>
    <scope>NUCLEOTIDE SEQUENCE [LARGE SCALE GENOMIC DNA]</scope>
    <source>
        <strain evidence="2 3">DSM 43925</strain>
    </source>
</reference>
<dbReference type="SUPFAM" id="SSF53597">
    <property type="entry name" value="Dihydrofolate reductase-like"/>
    <property type="match status" value="1"/>
</dbReference>
<sequence length="199" mass="21463">MGKVIVIEHLTVDGVMQAPGHPDEDPRDGFTHGGWAARAQDPAMQEAMGARMSSAWSLLAGRTTYERFADYWPRQAPNPFTEALDRVRKYVASTTLAEPLPWQNSTLLKGDAADAVAVLKEEVAENLVVFGSGVLVRSLLAAGLVDELLLLIHPLTLGSGRRLFPDSGTGLAAYELVDSATTRIGVLIAAYRPAEGHMR</sequence>